<keyword evidence="1" id="KW-0472">Membrane</keyword>
<proteinExistence type="predicted"/>
<evidence type="ECO:0000313" key="3">
    <source>
        <dbReference type="Proteomes" id="UP001235133"/>
    </source>
</evidence>
<feature type="transmembrane region" description="Helical" evidence="1">
    <location>
        <begin position="66"/>
        <end position="83"/>
    </location>
</feature>
<organism evidence="2 3">
    <name type="scientific">Microbacterium psychrotolerans</name>
    <dbReference type="NCBI Taxonomy" id="3068321"/>
    <lineage>
        <taxon>Bacteria</taxon>
        <taxon>Bacillati</taxon>
        <taxon>Actinomycetota</taxon>
        <taxon>Actinomycetes</taxon>
        <taxon>Micrococcales</taxon>
        <taxon>Microbacteriaceae</taxon>
        <taxon>Microbacterium</taxon>
    </lineage>
</organism>
<reference evidence="2 3" key="1">
    <citation type="submission" date="2023-08" db="EMBL/GenBank/DDBJ databases">
        <title>Microbacterium psychrotolerans sp. nov., a psychrotolerant bacterium isolated from soil in Heilongjiang Province, China.</title>
        <authorList>
            <person name="An P."/>
            <person name="Zhao D."/>
            <person name="Xiang H."/>
        </authorList>
    </citation>
    <scope>NUCLEOTIDE SEQUENCE [LARGE SCALE GENOMIC DNA]</scope>
    <source>
        <strain evidence="2 3">QXD-8</strain>
    </source>
</reference>
<gene>
    <name evidence="2" type="ORF">Q9R08_15970</name>
</gene>
<dbReference type="EMBL" id="JAVFWO010000005">
    <property type="protein sequence ID" value="MDQ7879490.1"/>
    <property type="molecule type" value="Genomic_DNA"/>
</dbReference>
<name>A0ABU0Z4H3_9MICO</name>
<accession>A0ABU0Z4H3</accession>
<evidence type="ECO:0000313" key="2">
    <source>
        <dbReference type="EMBL" id="MDQ7879490.1"/>
    </source>
</evidence>
<keyword evidence="3" id="KW-1185">Reference proteome</keyword>
<sequence length="142" mass="14993">MTTAIPSTLTPTNPIGAYVPEIISLAKRGLFWAVLYGLFARGSRGGCISVADAATSCYTATLDPSPVVWLAMAVVFVVSLGRASRATDTTVVTRVLRRAATALWALPLLAAVIGLLTFFTADPAFWVHTTPPPNVSVEITTE</sequence>
<keyword evidence="1" id="KW-0812">Transmembrane</keyword>
<dbReference type="RefSeq" id="WP_308869137.1">
    <property type="nucleotide sequence ID" value="NZ_JAVFWO010000005.1"/>
</dbReference>
<comment type="caution">
    <text evidence="2">The sequence shown here is derived from an EMBL/GenBank/DDBJ whole genome shotgun (WGS) entry which is preliminary data.</text>
</comment>
<dbReference type="Proteomes" id="UP001235133">
    <property type="component" value="Unassembled WGS sequence"/>
</dbReference>
<protein>
    <submittedName>
        <fullName evidence="2">Uncharacterized protein</fullName>
    </submittedName>
</protein>
<evidence type="ECO:0000256" key="1">
    <source>
        <dbReference type="SAM" id="Phobius"/>
    </source>
</evidence>
<feature type="transmembrane region" description="Helical" evidence="1">
    <location>
        <begin position="95"/>
        <end position="119"/>
    </location>
</feature>
<keyword evidence="1" id="KW-1133">Transmembrane helix</keyword>